<accession>A0A6J4LX19</accession>
<dbReference type="GO" id="GO:0005975">
    <property type="term" value="P:carbohydrate metabolic process"/>
    <property type="evidence" value="ECO:0007669"/>
    <property type="project" value="UniProtKB-ARBA"/>
</dbReference>
<feature type="domain" description="P/Homo B" evidence="4">
    <location>
        <begin position="31"/>
        <end position="212"/>
    </location>
</feature>
<evidence type="ECO:0000256" key="3">
    <source>
        <dbReference type="SAM" id="SignalP"/>
    </source>
</evidence>
<evidence type="ECO:0000256" key="2">
    <source>
        <dbReference type="ARBA" id="ARBA00022801"/>
    </source>
</evidence>
<name>A0A6J4LX19_9ACTN</name>
<dbReference type="SUPFAM" id="SSF49373">
    <property type="entry name" value="Invasin/intimin cell-adhesion fragments"/>
    <property type="match status" value="1"/>
</dbReference>
<dbReference type="Pfam" id="PF16640">
    <property type="entry name" value="Big_3_5"/>
    <property type="match status" value="1"/>
</dbReference>
<dbReference type="SUPFAM" id="SSF69318">
    <property type="entry name" value="Integrin alpha N-terminal domain"/>
    <property type="match status" value="1"/>
</dbReference>
<dbReference type="SUPFAM" id="SSF49785">
    <property type="entry name" value="Galactose-binding domain-like"/>
    <property type="match status" value="2"/>
</dbReference>
<evidence type="ECO:0000259" key="4">
    <source>
        <dbReference type="PROSITE" id="PS51829"/>
    </source>
</evidence>
<proteinExistence type="predicted"/>
<keyword evidence="3" id="KW-0732">Signal</keyword>
<dbReference type="InterPro" id="IPR028994">
    <property type="entry name" value="Integrin_alpha_N"/>
</dbReference>
<dbReference type="Gene3D" id="2.60.120.260">
    <property type="entry name" value="Galactose-binding domain-like"/>
    <property type="match status" value="2"/>
</dbReference>
<dbReference type="InterPro" id="IPR013783">
    <property type="entry name" value="Ig-like_fold"/>
</dbReference>
<reference evidence="5" key="1">
    <citation type="submission" date="2020-02" db="EMBL/GenBank/DDBJ databases">
        <authorList>
            <person name="Meier V. D."/>
        </authorList>
    </citation>
    <scope>NUCLEOTIDE SEQUENCE</scope>
    <source>
        <strain evidence="5">AVDCRST_MAG46</strain>
    </source>
</reference>
<dbReference type="PROSITE" id="PS51829">
    <property type="entry name" value="P_HOMO_B"/>
    <property type="match status" value="2"/>
</dbReference>
<dbReference type="EC" id="3.1.3.1" evidence="5"/>
<protein>
    <submittedName>
        <fullName evidence="5">Alkaline phosphatase</fullName>
        <ecNumber evidence="5">3.1.3.1</ecNumber>
    </submittedName>
</protein>
<dbReference type="EMBL" id="CADCUD010000125">
    <property type="protein sequence ID" value="CAA9340384.1"/>
    <property type="molecule type" value="Genomic_DNA"/>
</dbReference>
<dbReference type="GO" id="GO:0004252">
    <property type="term" value="F:serine-type endopeptidase activity"/>
    <property type="evidence" value="ECO:0007669"/>
    <property type="project" value="InterPro"/>
</dbReference>
<dbReference type="InterPro" id="IPR002884">
    <property type="entry name" value="P_dom"/>
</dbReference>
<dbReference type="AlphaFoldDB" id="A0A6J4LX19"/>
<feature type="domain" description="P/Homo B" evidence="4">
    <location>
        <begin position="300"/>
        <end position="486"/>
    </location>
</feature>
<gene>
    <name evidence="5" type="ORF">AVDCRST_MAG46-1967</name>
</gene>
<organism evidence="5">
    <name type="scientific">uncultured Nocardioidaceae bacterium</name>
    <dbReference type="NCBI Taxonomy" id="253824"/>
    <lineage>
        <taxon>Bacteria</taxon>
        <taxon>Bacillati</taxon>
        <taxon>Actinomycetota</taxon>
        <taxon>Actinomycetes</taxon>
        <taxon>Propionibacteriales</taxon>
        <taxon>Nocardioidaceae</taxon>
        <taxon>environmental samples</taxon>
    </lineage>
</organism>
<dbReference type="InterPro" id="IPR032109">
    <property type="entry name" value="Big_3_5"/>
</dbReference>
<dbReference type="InterPro" id="IPR008979">
    <property type="entry name" value="Galactose-bd-like_sf"/>
</dbReference>
<keyword evidence="1" id="KW-0645">Protease</keyword>
<dbReference type="InterPro" id="IPR008964">
    <property type="entry name" value="Invasin/intimin_cell_adhesion"/>
</dbReference>
<dbReference type="GO" id="GO:0006508">
    <property type="term" value="P:proteolysis"/>
    <property type="evidence" value="ECO:0007669"/>
    <property type="project" value="UniProtKB-KW"/>
</dbReference>
<feature type="signal peptide" evidence="3">
    <location>
        <begin position="1"/>
        <end position="36"/>
    </location>
</feature>
<keyword evidence="2 5" id="KW-0378">Hydrolase</keyword>
<dbReference type="Gene3D" id="2.60.40.10">
    <property type="entry name" value="Immunoglobulins"/>
    <property type="match status" value="1"/>
</dbReference>
<evidence type="ECO:0000256" key="1">
    <source>
        <dbReference type="ARBA" id="ARBA00022670"/>
    </source>
</evidence>
<dbReference type="GO" id="GO:0004035">
    <property type="term" value="F:alkaline phosphatase activity"/>
    <property type="evidence" value="ECO:0007669"/>
    <property type="project" value="UniProtKB-EC"/>
</dbReference>
<feature type="chain" id="PRO_5026942217" evidence="3">
    <location>
        <begin position="37"/>
        <end position="823"/>
    </location>
</feature>
<sequence>MTRRTRPSSASVLSAVTALVCGVLAAVVLMASPAQAASFSNAAPITIADAPCGGAVGQGSPYPSNIVVSGLTGTVSDVNVTLNGVTHPFQGDLEILLVSPLGCSSNLVLLSDAGTGALDNATVTFDDAAAGQAPQNTPWPPGTYKPSNYTELTGADPFPPPAPTPSANTALASFNGIAPNGTWSLYVLDDGCGDAGSITGGWSIDITTAALPSTTTVVTSSLNPSRTGQSVTFTATVTSSGNPVTTGTVTFTQGATVLASNVAVNASGQATFTTSGLTQGNHLVTATYNPNASFNTSSGSVNQRVDNNTVVTGNVYCNTGPITINDNGPSFPYPSNIFVTGAPTTLGIVTVTLKNVTHSFAGDVEAMLVGPTGQNLVFLSDAGTAGVSNVTATFDDAAAGPLPQNGAWAAPNTTVTADPTNYAELQADTFPAPAPAPSAATTLAAFTGTNPNGTWSLYVKDDGAPDIGSIAGGWCITLTTSDTTPPSVTITQAGGQTDPTSTSPVNFTATFDEPVSGFTGADVSFAGSTAPGTLVATVTGGPSLYNIAVSGMTGSGLVVVGIPAGAVVDGASNPNSASVNTDSSVLFRSRQSLPAVVTGSVNWKLRDVLSGSGPPTVTFTYGTTPLVPIMGDWDGNGTKTAGTFERGVFKLNNANDSSAADITFTFGNPRGFPVVGDWNGDGIDDVAVFAAGTWETRLTGAGTLGSFSFGPALNWPTVVPVAGDWDGDGVDGIGVYNLSGGGPLGQWNLRETASAGAPQRTFTFGGSGQYPVTGDWDADGTDGIGTKTMSGSLWTLRDTASGAGDTETINFGAANDFPLVWRN</sequence>
<evidence type="ECO:0000313" key="5">
    <source>
        <dbReference type="EMBL" id="CAA9340384.1"/>
    </source>
</evidence>